<dbReference type="EMBL" id="JACRSS010000003">
    <property type="protein sequence ID" value="MBC8538680.1"/>
    <property type="molecule type" value="Genomic_DNA"/>
</dbReference>
<reference evidence="2" key="1">
    <citation type="submission" date="2020-08" db="EMBL/GenBank/DDBJ databases">
        <title>Genome public.</title>
        <authorList>
            <person name="Liu C."/>
            <person name="Sun Q."/>
        </authorList>
    </citation>
    <scope>NUCLEOTIDE SEQUENCE</scope>
    <source>
        <strain evidence="2">NSJ-63</strain>
    </source>
</reference>
<feature type="transmembrane region" description="Helical" evidence="1">
    <location>
        <begin position="28"/>
        <end position="47"/>
    </location>
</feature>
<evidence type="ECO:0000313" key="2">
    <source>
        <dbReference type="EMBL" id="MBC8538680.1"/>
    </source>
</evidence>
<keyword evidence="1" id="KW-1133">Transmembrane helix</keyword>
<dbReference type="Proteomes" id="UP000617951">
    <property type="component" value="Unassembled WGS sequence"/>
</dbReference>
<proteinExistence type="predicted"/>
<protein>
    <submittedName>
        <fullName evidence="2">Uncharacterized protein</fullName>
    </submittedName>
</protein>
<organism evidence="2 3">
    <name type="scientific">Guopingia tenuis</name>
    <dbReference type="NCBI Taxonomy" id="2763656"/>
    <lineage>
        <taxon>Bacteria</taxon>
        <taxon>Bacillati</taxon>
        <taxon>Bacillota</taxon>
        <taxon>Clostridia</taxon>
        <taxon>Christensenellales</taxon>
        <taxon>Christensenellaceae</taxon>
        <taxon>Guopingia</taxon>
    </lineage>
</organism>
<evidence type="ECO:0000313" key="3">
    <source>
        <dbReference type="Proteomes" id="UP000617951"/>
    </source>
</evidence>
<keyword evidence="3" id="KW-1185">Reference proteome</keyword>
<keyword evidence="1" id="KW-0812">Transmembrane</keyword>
<sequence length="55" mass="6261">MFLMTFILAVLLFWEIRSLHRQGENRTMAAYILISLGALALFVLAAMDPFYPGLL</sequence>
<keyword evidence="1" id="KW-0472">Membrane</keyword>
<accession>A0A926DKB2</accession>
<dbReference type="RefSeq" id="WP_249280396.1">
    <property type="nucleotide sequence ID" value="NZ_JACRSS010000003.1"/>
</dbReference>
<evidence type="ECO:0000256" key="1">
    <source>
        <dbReference type="SAM" id="Phobius"/>
    </source>
</evidence>
<comment type="caution">
    <text evidence="2">The sequence shown here is derived from an EMBL/GenBank/DDBJ whole genome shotgun (WGS) entry which is preliminary data.</text>
</comment>
<dbReference type="AlphaFoldDB" id="A0A926DKB2"/>
<name>A0A926DKB2_9FIRM</name>
<gene>
    <name evidence="2" type="ORF">H8693_07000</name>
</gene>